<evidence type="ECO:0000313" key="6">
    <source>
        <dbReference type="Proteomes" id="UP001461341"/>
    </source>
</evidence>
<reference evidence="5 6" key="1">
    <citation type="submission" date="2023-03" db="EMBL/GenBank/DDBJ databases">
        <title>Novel Species.</title>
        <authorList>
            <person name="Ma S."/>
        </authorList>
    </citation>
    <scope>NUCLEOTIDE SEQUENCE [LARGE SCALE GENOMIC DNA]</scope>
    <source>
        <strain evidence="5 6">B11</strain>
    </source>
</reference>
<dbReference type="Gene3D" id="1.10.10.10">
    <property type="entry name" value="Winged helix-like DNA-binding domain superfamily/Winged helix DNA-binding domain"/>
    <property type="match status" value="1"/>
</dbReference>
<keyword evidence="1" id="KW-0805">Transcription regulation</keyword>
<dbReference type="Gene3D" id="3.40.1410.10">
    <property type="entry name" value="Chorismate lyase-like"/>
    <property type="match status" value="1"/>
</dbReference>
<gene>
    <name evidence="5" type="ORF">QBE54_00325</name>
</gene>
<dbReference type="Proteomes" id="UP001461341">
    <property type="component" value="Chromosome"/>
</dbReference>
<evidence type="ECO:0000256" key="1">
    <source>
        <dbReference type="ARBA" id="ARBA00023015"/>
    </source>
</evidence>
<dbReference type="SMART" id="SM00866">
    <property type="entry name" value="UTRA"/>
    <property type="match status" value="1"/>
</dbReference>
<evidence type="ECO:0000313" key="5">
    <source>
        <dbReference type="EMBL" id="WZL76213.1"/>
    </source>
</evidence>
<evidence type="ECO:0000256" key="2">
    <source>
        <dbReference type="ARBA" id="ARBA00023125"/>
    </source>
</evidence>
<keyword evidence="3" id="KW-0804">Transcription</keyword>
<keyword evidence="2" id="KW-0238">DNA-binding</keyword>
<dbReference type="CDD" id="cd07377">
    <property type="entry name" value="WHTH_GntR"/>
    <property type="match status" value="1"/>
</dbReference>
<dbReference type="PANTHER" id="PTHR44846:SF17">
    <property type="entry name" value="GNTR-FAMILY TRANSCRIPTIONAL REGULATOR"/>
    <property type="match status" value="1"/>
</dbReference>
<dbReference type="Pfam" id="PF00392">
    <property type="entry name" value="GntR"/>
    <property type="match status" value="1"/>
</dbReference>
<dbReference type="SUPFAM" id="SSF46785">
    <property type="entry name" value="Winged helix' DNA-binding domain"/>
    <property type="match status" value="1"/>
</dbReference>
<dbReference type="InterPro" id="IPR050679">
    <property type="entry name" value="Bact_HTH_transcr_reg"/>
</dbReference>
<dbReference type="PANTHER" id="PTHR44846">
    <property type="entry name" value="MANNOSYL-D-GLYCERATE TRANSPORT/METABOLISM SYSTEM REPRESSOR MNGR-RELATED"/>
    <property type="match status" value="1"/>
</dbReference>
<sequence>MKENLVSQVKREILAYIFREGLSRGSRLPSIESLASLFSVGRSTVREAIRSLEQAHILETLQGKGTFLIADPSSLGKDISRLRSATEMARDSGIELVTLRVEKEKILADALISKKLGIPLKSPLVLLKRIRGIENEPLLYLEDIIPENYTANFSDGDWHGSLFQALEQKGIVIAYSKAKIIPYCPDKDFLKKLGLKRSVPFLLLEHVHYDARGQAILFSKDYYHSEFFHFEVLRKRL</sequence>
<organism evidence="5 6">
    <name type="scientific">Thermatribacter velox</name>
    <dbReference type="NCBI Taxonomy" id="3039681"/>
    <lineage>
        <taxon>Bacteria</taxon>
        <taxon>Pseudomonadati</taxon>
        <taxon>Atribacterota</taxon>
        <taxon>Atribacteria</taxon>
        <taxon>Atribacterales</taxon>
        <taxon>Thermatribacteraceae</taxon>
        <taxon>Thermatribacter</taxon>
    </lineage>
</organism>
<dbReference type="InterPro" id="IPR028978">
    <property type="entry name" value="Chorismate_lyase_/UTRA_dom_sf"/>
</dbReference>
<accession>A0ABZ2YD24</accession>
<dbReference type="SMART" id="SM00345">
    <property type="entry name" value="HTH_GNTR"/>
    <property type="match status" value="1"/>
</dbReference>
<evidence type="ECO:0000256" key="3">
    <source>
        <dbReference type="ARBA" id="ARBA00023163"/>
    </source>
</evidence>
<dbReference type="Pfam" id="PF07702">
    <property type="entry name" value="UTRA"/>
    <property type="match status" value="1"/>
</dbReference>
<evidence type="ECO:0000259" key="4">
    <source>
        <dbReference type="PROSITE" id="PS50949"/>
    </source>
</evidence>
<protein>
    <submittedName>
        <fullName evidence="5">GntR family transcriptional regulator</fullName>
    </submittedName>
</protein>
<dbReference type="PROSITE" id="PS50949">
    <property type="entry name" value="HTH_GNTR"/>
    <property type="match status" value="1"/>
</dbReference>
<dbReference type="InterPro" id="IPR011663">
    <property type="entry name" value="UTRA"/>
</dbReference>
<dbReference type="InterPro" id="IPR036390">
    <property type="entry name" value="WH_DNA-bd_sf"/>
</dbReference>
<dbReference type="SUPFAM" id="SSF64288">
    <property type="entry name" value="Chorismate lyase-like"/>
    <property type="match status" value="1"/>
</dbReference>
<feature type="domain" description="HTH gntR-type" evidence="4">
    <location>
        <begin position="3"/>
        <end position="71"/>
    </location>
</feature>
<dbReference type="InterPro" id="IPR036388">
    <property type="entry name" value="WH-like_DNA-bd_sf"/>
</dbReference>
<dbReference type="RefSeq" id="WP_369018371.1">
    <property type="nucleotide sequence ID" value="NZ_CP121689.1"/>
</dbReference>
<proteinExistence type="predicted"/>
<dbReference type="EMBL" id="CP121689">
    <property type="protein sequence ID" value="WZL76213.1"/>
    <property type="molecule type" value="Genomic_DNA"/>
</dbReference>
<name>A0ABZ2YD24_9BACT</name>
<keyword evidence="6" id="KW-1185">Reference proteome</keyword>
<dbReference type="PRINTS" id="PR00035">
    <property type="entry name" value="HTHGNTR"/>
</dbReference>
<dbReference type="InterPro" id="IPR000524">
    <property type="entry name" value="Tscrpt_reg_HTH_GntR"/>
</dbReference>